<dbReference type="Proteomes" id="UP000322244">
    <property type="component" value="Unassembled WGS sequence"/>
</dbReference>
<sequence>MKQRTFDPVGVLFGIGLPVVAAVVGVLVTHLWRHRLPDRLATHWSGAAPNGFSDPTTSAWTFALITLLVAGGCCAVAALAQPLLIMRRAMLLIGLTVLGLLVTLQLTILIVQLDITDSSDVRLPTWAIGVGALGGFCVGVIGAALLRDHRRKPAAPEPPAPDLPRGQRTAVLDTVGFTRTGTATFAVVALGVAALGWWFVGSFWPVVAVVPVLVVVVGVMRYRIVVDGDGIRVRNLGMTSIDVGIDEIEGARVTEVSPFKDFGGWGLRAKGRGRYGIVTRTGPAIEVRTAGALTLTITTDHAQEMAGALNSWADGRIRKAPESRIPRDPS</sequence>
<dbReference type="EMBL" id="VLNY01000001">
    <property type="protein sequence ID" value="KAA0025002.1"/>
    <property type="molecule type" value="Genomic_DNA"/>
</dbReference>
<feature type="transmembrane region" description="Helical" evidence="1">
    <location>
        <begin position="125"/>
        <end position="146"/>
    </location>
</feature>
<dbReference type="OrthoDB" id="3178004at2"/>
<feature type="transmembrane region" description="Helical" evidence="1">
    <location>
        <begin position="91"/>
        <end position="113"/>
    </location>
</feature>
<feature type="transmembrane region" description="Helical" evidence="1">
    <location>
        <begin position="182"/>
        <end position="200"/>
    </location>
</feature>
<evidence type="ECO:0000313" key="2">
    <source>
        <dbReference type="EMBL" id="KAA0025002.1"/>
    </source>
</evidence>
<keyword evidence="1" id="KW-0472">Membrane</keyword>
<name>A0A5A7SII3_9NOCA</name>
<accession>A0A5A7SII3</accession>
<keyword evidence="1" id="KW-0812">Transmembrane</keyword>
<organism evidence="2 3">
    <name type="scientific">Antrihabitans cavernicola</name>
    <dbReference type="NCBI Taxonomy" id="2495913"/>
    <lineage>
        <taxon>Bacteria</taxon>
        <taxon>Bacillati</taxon>
        <taxon>Actinomycetota</taxon>
        <taxon>Actinomycetes</taxon>
        <taxon>Mycobacteriales</taxon>
        <taxon>Nocardiaceae</taxon>
        <taxon>Antrihabitans</taxon>
    </lineage>
</organism>
<evidence type="ECO:0000256" key="1">
    <source>
        <dbReference type="SAM" id="Phobius"/>
    </source>
</evidence>
<evidence type="ECO:0000313" key="3">
    <source>
        <dbReference type="Proteomes" id="UP000322244"/>
    </source>
</evidence>
<comment type="caution">
    <text evidence="2">The sequence shown here is derived from an EMBL/GenBank/DDBJ whole genome shotgun (WGS) entry which is preliminary data.</text>
</comment>
<keyword evidence="1" id="KW-1133">Transmembrane helix</keyword>
<keyword evidence="3" id="KW-1185">Reference proteome</keyword>
<dbReference type="RefSeq" id="WP_149428777.1">
    <property type="nucleotide sequence ID" value="NZ_VLNY01000001.1"/>
</dbReference>
<protein>
    <submittedName>
        <fullName evidence="2">DUF1648 domain-containing protein</fullName>
    </submittedName>
</protein>
<feature type="transmembrane region" description="Helical" evidence="1">
    <location>
        <begin position="12"/>
        <end position="32"/>
    </location>
</feature>
<dbReference type="AlphaFoldDB" id="A0A5A7SII3"/>
<reference evidence="2 3" key="1">
    <citation type="submission" date="2019-07" db="EMBL/GenBank/DDBJ databases">
        <title>Rhodococcus cavernicolus sp. nov., isolated from a cave.</title>
        <authorList>
            <person name="Lee S.D."/>
        </authorList>
    </citation>
    <scope>NUCLEOTIDE SEQUENCE [LARGE SCALE GENOMIC DNA]</scope>
    <source>
        <strain evidence="2 3">C1-24</strain>
    </source>
</reference>
<gene>
    <name evidence="2" type="ORF">FOY51_03560</name>
</gene>
<feature type="transmembrane region" description="Helical" evidence="1">
    <location>
        <begin position="59"/>
        <end position="79"/>
    </location>
</feature>
<feature type="transmembrane region" description="Helical" evidence="1">
    <location>
        <begin position="206"/>
        <end position="224"/>
    </location>
</feature>
<proteinExistence type="predicted"/>